<dbReference type="Proteomes" id="UP000275910">
    <property type="component" value="Unassembled WGS sequence"/>
</dbReference>
<dbReference type="EMBL" id="RCTY01000019">
    <property type="protein sequence ID" value="ROU07942.1"/>
    <property type="molecule type" value="Genomic_DNA"/>
</dbReference>
<evidence type="ECO:0000256" key="2">
    <source>
        <dbReference type="ARBA" id="ARBA00009773"/>
    </source>
</evidence>
<keyword evidence="4 7" id="KW-1133">Transmembrane helix</keyword>
<keyword evidence="3 7" id="KW-0812">Transmembrane</keyword>
<comment type="similarity">
    <text evidence="2">Belongs to the autoinducer-2 exporter (AI-2E) (TC 2.A.86) family.</text>
</comment>
<proteinExistence type="inferred from homology"/>
<dbReference type="InterPro" id="IPR002549">
    <property type="entry name" value="AI-2E-like"/>
</dbReference>
<dbReference type="AlphaFoldDB" id="A0A3N2RKD7"/>
<feature type="transmembrane region" description="Helical" evidence="7">
    <location>
        <begin position="101"/>
        <end position="119"/>
    </location>
</feature>
<dbReference type="Pfam" id="PF01594">
    <property type="entry name" value="AI-2E_transport"/>
    <property type="match status" value="1"/>
</dbReference>
<dbReference type="GO" id="GO:0055085">
    <property type="term" value="P:transmembrane transport"/>
    <property type="evidence" value="ECO:0007669"/>
    <property type="project" value="TreeGrafter"/>
</dbReference>
<evidence type="ECO:0000256" key="6">
    <source>
        <dbReference type="SAM" id="MobiDB-lite"/>
    </source>
</evidence>
<evidence type="ECO:0000256" key="5">
    <source>
        <dbReference type="ARBA" id="ARBA00023136"/>
    </source>
</evidence>
<feature type="transmembrane region" description="Helical" evidence="7">
    <location>
        <begin position="220"/>
        <end position="237"/>
    </location>
</feature>
<evidence type="ECO:0000256" key="1">
    <source>
        <dbReference type="ARBA" id="ARBA00004141"/>
    </source>
</evidence>
<dbReference type="PANTHER" id="PTHR21716">
    <property type="entry name" value="TRANSMEMBRANE PROTEIN"/>
    <property type="match status" value="1"/>
</dbReference>
<feature type="transmembrane region" description="Helical" evidence="7">
    <location>
        <begin position="77"/>
        <end position="95"/>
    </location>
</feature>
<gene>
    <name evidence="8" type="ORF">D9T17_07015</name>
</gene>
<organism evidence="8 9">
    <name type="scientific">Lysobacter enzymogenes</name>
    <dbReference type="NCBI Taxonomy" id="69"/>
    <lineage>
        <taxon>Bacteria</taxon>
        <taxon>Pseudomonadati</taxon>
        <taxon>Pseudomonadota</taxon>
        <taxon>Gammaproteobacteria</taxon>
        <taxon>Lysobacterales</taxon>
        <taxon>Lysobacteraceae</taxon>
        <taxon>Lysobacter</taxon>
    </lineage>
</organism>
<sequence>MSRASPGGNPAGPTPRATPSTSRWRLHTQERTVCADSPHAAALTPSEPAPNPPATAVPPPASETAATPAPPRPRGPVSLLVLATLALGYTLWAAQELLLPILLAAFFALVGNPILRLLGKLRLPRLLAALIVLAGGLLVAGTLAVQLAEPAGEWVRQVPKELKQVGPKLRQMTKPFQDANRAAQNFARAAGGENTAKPVQVVKTELDDPYRALTSTPKRLAQVLAVVLLTFFFMVFGESLQRNAIALLPSQQQKKLTIDILHSIEREISRYVLTISLINTGLGLALAGALYALGTPLPEALLWGTMAALLNFAPFVGPLIGVAVMLVMGLVAFDQLGPSLLPAGLYLGLHTIESQVVTPLVLGRRMRLSPLVLMLALMFFGWLWGIVGLLLAVPLLVCVKLVLARIEGLEGWARLLE</sequence>
<keyword evidence="5 7" id="KW-0472">Membrane</keyword>
<comment type="subcellular location">
    <subcellularLocation>
        <location evidence="1">Membrane</location>
        <topology evidence="1">Multi-pass membrane protein</topology>
    </subcellularLocation>
</comment>
<feature type="compositionally biased region" description="Pro residues" evidence="6">
    <location>
        <begin position="47"/>
        <end position="61"/>
    </location>
</feature>
<dbReference type="GO" id="GO:0016020">
    <property type="term" value="C:membrane"/>
    <property type="evidence" value="ECO:0007669"/>
    <property type="project" value="UniProtKB-SubCell"/>
</dbReference>
<feature type="transmembrane region" description="Helical" evidence="7">
    <location>
        <begin position="271"/>
        <end position="292"/>
    </location>
</feature>
<evidence type="ECO:0000256" key="4">
    <source>
        <dbReference type="ARBA" id="ARBA00022989"/>
    </source>
</evidence>
<evidence type="ECO:0000313" key="8">
    <source>
        <dbReference type="EMBL" id="ROU07942.1"/>
    </source>
</evidence>
<name>A0A3N2RKD7_LYSEN</name>
<accession>A0A3N2RKD7</accession>
<feature type="transmembrane region" description="Helical" evidence="7">
    <location>
        <begin position="126"/>
        <end position="148"/>
    </location>
</feature>
<evidence type="ECO:0000256" key="3">
    <source>
        <dbReference type="ARBA" id="ARBA00022692"/>
    </source>
</evidence>
<evidence type="ECO:0000313" key="9">
    <source>
        <dbReference type="Proteomes" id="UP000275910"/>
    </source>
</evidence>
<feature type="transmembrane region" description="Helical" evidence="7">
    <location>
        <begin position="312"/>
        <end position="333"/>
    </location>
</feature>
<comment type="caution">
    <text evidence="8">The sequence shown here is derived from an EMBL/GenBank/DDBJ whole genome shotgun (WGS) entry which is preliminary data.</text>
</comment>
<feature type="region of interest" description="Disordered" evidence="6">
    <location>
        <begin position="1"/>
        <end position="73"/>
    </location>
</feature>
<protein>
    <submittedName>
        <fullName evidence="8">AI-2E family transporter</fullName>
    </submittedName>
</protein>
<dbReference type="PANTHER" id="PTHR21716:SF16">
    <property type="entry name" value="BLL1467 PROTEIN"/>
    <property type="match status" value="1"/>
</dbReference>
<reference evidence="8 9" key="1">
    <citation type="submission" date="2018-10" db="EMBL/GenBank/DDBJ databases">
        <title>The genome of Lysobacter enzymogenes OH11.</title>
        <authorList>
            <person name="Liu F."/>
            <person name="Zhao Y."/>
            <person name="Qian G."/>
            <person name="Chen Y."/>
            <person name="Xu H."/>
        </authorList>
    </citation>
    <scope>NUCLEOTIDE SEQUENCE [LARGE SCALE GENOMIC DNA]</scope>
    <source>
        <strain evidence="8 9">OH11</strain>
    </source>
</reference>
<feature type="transmembrane region" description="Helical" evidence="7">
    <location>
        <begin position="371"/>
        <end position="397"/>
    </location>
</feature>
<evidence type="ECO:0000256" key="7">
    <source>
        <dbReference type="SAM" id="Phobius"/>
    </source>
</evidence>